<dbReference type="Gene3D" id="3.30.70.2750">
    <property type="match status" value="1"/>
</dbReference>
<feature type="transmembrane region" description="Helical" evidence="9">
    <location>
        <begin position="593"/>
        <end position="613"/>
    </location>
</feature>
<keyword evidence="6" id="KW-0406">Ion transport</keyword>
<evidence type="ECO:0000256" key="3">
    <source>
        <dbReference type="ARBA" id="ARBA00022448"/>
    </source>
</evidence>
<feature type="transmembrane region" description="Helical" evidence="9">
    <location>
        <begin position="416"/>
        <end position="437"/>
    </location>
</feature>
<feature type="coiled-coil region" evidence="8">
    <location>
        <begin position="239"/>
        <end position="273"/>
    </location>
</feature>
<dbReference type="Gene3D" id="1.20.1460.20">
    <property type="match status" value="1"/>
</dbReference>
<keyword evidence="4 9" id="KW-0812">Transmembrane</keyword>
<proteinExistence type="inferred from homology"/>
<evidence type="ECO:0000256" key="8">
    <source>
        <dbReference type="SAM" id="Coils"/>
    </source>
</evidence>
<gene>
    <name evidence="10" type="ORF">HMPREF9626_2002</name>
</gene>
<comment type="subcellular location">
    <subcellularLocation>
        <location evidence="1">Membrane</location>
        <topology evidence="1">Multi-pass membrane protein</topology>
    </subcellularLocation>
</comment>
<evidence type="ECO:0000256" key="1">
    <source>
        <dbReference type="ARBA" id="ARBA00004141"/>
    </source>
</evidence>
<dbReference type="Pfam" id="PF01496">
    <property type="entry name" value="V_ATPase_I"/>
    <property type="match status" value="1"/>
</dbReference>
<dbReference type="AlphaFoldDB" id="E3CC56"/>
<feature type="coiled-coil region" evidence="8">
    <location>
        <begin position="121"/>
        <end position="148"/>
    </location>
</feature>
<name>E3CC56_STRPA</name>
<keyword evidence="7 9" id="KW-0472">Membrane</keyword>
<protein>
    <submittedName>
        <fullName evidence="10">V-type sodium ATPase, I subunit</fullName>
        <ecNumber evidence="10">3.6.3.14</ecNumber>
    </submittedName>
</protein>
<sequence length="657" mass="73436">MAVSQMQKLSLILPKDDLDSLLLALQSEAKIQIYDLSEQEEWQAAFEANTLSQPLTEDNRQALVELQKRQEQVEKMIQTLEPYMPEKKALQALKEEPLSLSFDDLQAHGMIRDEDLLLTKLKRQLRVLDKARQKIADAKAEIERLEKWRPLEVTPAALANFHYVHGLIGTIPNSDTDAVRSSLKAHPELELEEVFTSETEHGYVILYRSGDRVAVQELLEDHGFKELDYEEEQVPAAYLDRLEGEIKEQEAVVAATLAELQNSQKELDQLKYQMDYLLSLGAREEAKSLLASTKSLVALEGWIETSQVASLRDFLQEGFGSRVLLETRDVTEKDWDDVPIQLRNSALVEPFELVTEMYALPKYYEKDPTPIVSLFYFVFFGMMVADIGYGLLLTVATGFALKAFKLKSGTAKNLRFFSLLGISVALWGVVYGSFFGFEMPFALISTTSNAMTILILSVVFGFVTVLVGLFLGGMKNVRLKDYTEAYNAGFAWVLILLGLMLLAVGNILPGMSLLVPIGKWLAILNAIGILIVSIVSAKKLSGLASGLFNLYNVSGYVGDLVSFTRLMALGLSGASIGSAFNLIVNLFPPLGRFTVGLVLFIVLHAINMFLSFLSGYVHGARLIFVEFFGKFYEGGGKPFRPLKPSERYIKTKNKYYL</sequence>
<keyword evidence="8" id="KW-0175">Coiled coil</keyword>
<dbReference type="Proteomes" id="UP000003812">
    <property type="component" value="Unassembled WGS sequence"/>
</dbReference>
<feature type="transmembrane region" description="Helical" evidence="9">
    <location>
        <begin position="566"/>
        <end position="587"/>
    </location>
</feature>
<evidence type="ECO:0000256" key="5">
    <source>
        <dbReference type="ARBA" id="ARBA00022989"/>
    </source>
</evidence>
<keyword evidence="10" id="KW-0378">Hydrolase</keyword>
<keyword evidence="3" id="KW-0813">Transport</keyword>
<evidence type="ECO:0000256" key="7">
    <source>
        <dbReference type="ARBA" id="ARBA00023136"/>
    </source>
</evidence>
<feature type="transmembrane region" description="Helical" evidence="9">
    <location>
        <begin position="449"/>
        <end position="473"/>
    </location>
</feature>
<feature type="transmembrane region" description="Helical" evidence="9">
    <location>
        <begin position="520"/>
        <end position="537"/>
    </location>
</feature>
<accession>E3CC56</accession>
<dbReference type="PANTHER" id="PTHR11629">
    <property type="entry name" value="VACUOLAR PROTON ATPASES"/>
    <property type="match status" value="1"/>
</dbReference>
<dbReference type="EC" id="3.6.3.14" evidence="10"/>
<feature type="transmembrane region" description="Helical" evidence="9">
    <location>
        <begin position="485"/>
        <end position="508"/>
    </location>
</feature>
<dbReference type="GO" id="GO:0033179">
    <property type="term" value="C:proton-transporting V-type ATPase, V0 domain"/>
    <property type="evidence" value="ECO:0007669"/>
    <property type="project" value="InterPro"/>
</dbReference>
<dbReference type="GO" id="GO:0046961">
    <property type="term" value="F:proton-transporting ATPase activity, rotational mechanism"/>
    <property type="evidence" value="ECO:0007669"/>
    <property type="project" value="InterPro"/>
</dbReference>
<dbReference type="InterPro" id="IPR002490">
    <property type="entry name" value="V-ATPase_116kDa_su"/>
</dbReference>
<dbReference type="GO" id="GO:0016787">
    <property type="term" value="F:hydrolase activity"/>
    <property type="evidence" value="ECO:0007669"/>
    <property type="project" value="UniProtKB-KW"/>
</dbReference>
<evidence type="ECO:0000256" key="6">
    <source>
        <dbReference type="ARBA" id="ARBA00023065"/>
    </source>
</evidence>
<comment type="similarity">
    <text evidence="2">Belongs to the V-ATPase 116 kDa subunit family.</text>
</comment>
<dbReference type="GO" id="GO:0051117">
    <property type="term" value="F:ATPase binding"/>
    <property type="evidence" value="ECO:0007669"/>
    <property type="project" value="TreeGrafter"/>
</dbReference>
<evidence type="ECO:0000256" key="9">
    <source>
        <dbReference type="SAM" id="Phobius"/>
    </source>
</evidence>
<feature type="transmembrane region" description="Helical" evidence="9">
    <location>
        <begin position="374"/>
        <end position="404"/>
    </location>
</feature>
<evidence type="ECO:0000313" key="11">
    <source>
        <dbReference type="Proteomes" id="UP000003812"/>
    </source>
</evidence>
<dbReference type="GO" id="GO:0016471">
    <property type="term" value="C:vacuolar proton-transporting V-type ATPase complex"/>
    <property type="evidence" value="ECO:0007669"/>
    <property type="project" value="TreeGrafter"/>
</dbReference>
<evidence type="ECO:0000313" key="10">
    <source>
        <dbReference type="EMBL" id="EFQ55763.1"/>
    </source>
</evidence>
<keyword evidence="5 9" id="KW-1133">Transmembrane helix</keyword>
<comment type="caution">
    <text evidence="10">The sequence shown here is derived from an EMBL/GenBank/DDBJ whole genome shotgun (WGS) entry which is preliminary data.</text>
</comment>
<reference evidence="10 11" key="1">
    <citation type="submission" date="2010-10" db="EMBL/GenBank/DDBJ databases">
        <authorList>
            <person name="Durkin A.S."/>
            <person name="Madupu R."/>
            <person name="Torralba M."/>
            <person name="Gillis M."/>
            <person name="Methe B."/>
            <person name="Sutton G."/>
            <person name="Nelson K.E."/>
        </authorList>
    </citation>
    <scope>NUCLEOTIDE SEQUENCE [LARGE SCALE GENOMIC DNA]</scope>
    <source>
        <strain evidence="10 11">F0405</strain>
    </source>
</reference>
<dbReference type="Gene3D" id="3.30.70.2170">
    <property type="match status" value="1"/>
</dbReference>
<evidence type="ECO:0000256" key="4">
    <source>
        <dbReference type="ARBA" id="ARBA00022692"/>
    </source>
</evidence>
<organism evidence="10 11">
    <name type="scientific">Streptococcus parasanguinis F0405</name>
    <dbReference type="NCBI Taxonomy" id="905067"/>
    <lineage>
        <taxon>Bacteria</taxon>
        <taxon>Bacillati</taxon>
        <taxon>Bacillota</taxon>
        <taxon>Bacilli</taxon>
        <taxon>Lactobacillales</taxon>
        <taxon>Streptococcaceae</taxon>
        <taxon>Streptococcus</taxon>
    </lineage>
</organism>
<dbReference type="PANTHER" id="PTHR11629:SF63">
    <property type="entry name" value="V-TYPE PROTON ATPASE SUBUNIT A"/>
    <property type="match status" value="1"/>
</dbReference>
<dbReference type="EMBL" id="AEKM01000005">
    <property type="protein sequence ID" value="EFQ55763.1"/>
    <property type="molecule type" value="Genomic_DNA"/>
</dbReference>
<dbReference type="GO" id="GO:0007035">
    <property type="term" value="P:vacuolar acidification"/>
    <property type="evidence" value="ECO:0007669"/>
    <property type="project" value="TreeGrafter"/>
</dbReference>
<evidence type="ECO:0000256" key="2">
    <source>
        <dbReference type="ARBA" id="ARBA00009904"/>
    </source>
</evidence>